<dbReference type="AlphaFoldDB" id="A0AAN8PGB7"/>
<comment type="caution">
    <text evidence="1">The sequence shown here is derived from an EMBL/GenBank/DDBJ whole genome shotgun (WGS) entry which is preliminary data.</text>
</comment>
<dbReference type="Proteomes" id="UP001347796">
    <property type="component" value="Unassembled WGS sequence"/>
</dbReference>
<reference evidence="1 2" key="1">
    <citation type="submission" date="2024-01" db="EMBL/GenBank/DDBJ databases">
        <title>The genome of the rayed Mediterranean limpet Patella caerulea (Linnaeus, 1758).</title>
        <authorList>
            <person name="Anh-Thu Weber A."/>
            <person name="Halstead-Nussloch G."/>
        </authorList>
    </citation>
    <scope>NUCLEOTIDE SEQUENCE [LARGE SCALE GENOMIC DNA]</scope>
    <source>
        <strain evidence="1">AATW-2023a</strain>
        <tissue evidence="1">Whole specimen</tissue>
    </source>
</reference>
<dbReference type="EMBL" id="JAZGQO010000014">
    <property type="protein sequence ID" value="KAK6171566.1"/>
    <property type="molecule type" value="Genomic_DNA"/>
</dbReference>
<organism evidence="1 2">
    <name type="scientific">Patella caerulea</name>
    <name type="common">Rayed Mediterranean limpet</name>
    <dbReference type="NCBI Taxonomy" id="87958"/>
    <lineage>
        <taxon>Eukaryota</taxon>
        <taxon>Metazoa</taxon>
        <taxon>Spiralia</taxon>
        <taxon>Lophotrochozoa</taxon>
        <taxon>Mollusca</taxon>
        <taxon>Gastropoda</taxon>
        <taxon>Patellogastropoda</taxon>
        <taxon>Patelloidea</taxon>
        <taxon>Patellidae</taxon>
        <taxon>Patella</taxon>
    </lineage>
</organism>
<proteinExistence type="predicted"/>
<accession>A0AAN8PGB7</accession>
<keyword evidence="2" id="KW-1185">Reference proteome</keyword>
<name>A0AAN8PGB7_PATCE</name>
<evidence type="ECO:0000313" key="1">
    <source>
        <dbReference type="EMBL" id="KAK6171566.1"/>
    </source>
</evidence>
<gene>
    <name evidence="1" type="ORF">SNE40_019723</name>
</gene>
<evidence type="ECO:0000313" key="2">
    <source>
        <dbReference type="Proteomes" id="UP001347796"/>
    </source>
</evidence>
<sequence>MLIIFQLESVNEKASAYNSIIVDVLYQILPLKSKTINIRQNNAWFTDELRELKKSKTKAEKTWYKTKLHVHKEIFKSKKNELCHKIKDCKKSYFSNRIENSQNKQRELFKISKSLLDHTHGQTILPESDDQFELACKFSNYFSENPFRIKTNGISRR</sequence>
<protein>
    <submittedName>
        <fullName evidence="1">Uncharacterized protein</fullName>
    </submittedName>
</protein>